<keyword evidence="2" id="KW-1185">Reference proteome</keyword>
<dbReference type="KEGG" id="mspg:F6B93_22285"/>
<sequence>MNMEMNPQAARALTLTARFQSAVGGTLDQMNQGSFRGTDDAESVEVTINGHQWLTGVRIDDGLLKEVGAEAVGARVNEALQNAQSLANAYNDAAGEQLAAALAAMNQAMEQGPA</sequence>
<dbReference type="InterPro" id="IPR036894">
    <property type="entry name" value="YbaB-like_sf"/>
</dbReference>
<dbReference type="InterPro" id="IPR004401">
    <property type="entry name" value="YbaB/EbfC"/>
</dbReference>
<dbReference type="EMBL" id="CP046600">
    <property type="protein sequence ID" value="QUR69439.1"/>
    <property type="molecule type" value="Genomic_DNA"/>
</dbReference>
<dbReference type="GO" id="GO:0003677">
    <property type="term" value="F:DNA binding"/>
    <property type="evidence" value="ECO:0007669"/>
    <property type="project" value="InterPro"/>
</dbReference>
<protein>
    <submittedName>
        <fullName evidence="1">Secretion protein EspL</fullName>
    </submittedName>
</protein>
<dbReference type="AlphaFoldDB" id="A0A975K2R9"/>
<evidence type="ECO:0000313" key="1">
    <source>
        <dbReference type="EMBL" id="QUR69439.1"/>
    </source>
</evidence>
<reference evidence="1" key="1">
    <citation type="submission" date="2019-12" db="EMBL/GenBank/DDBJ databases">
        <title>Mycobacterium spongiae sp. nov.</title>
        <authorList>
            <person name="Stinear T."/>
        </authorList>
    </citation>
    <scope>NUCLEOTIDE SEQUENCE</scope>
    <source>
        <strain evidence="1">FSD4b-SM</strain>
    </source>
</reference>
<dbReference type="Pfam" id="PF02575">
    <property type="entry name" value="YbaB_DNA_bd"/>
    <property type="match status" value="1"/>
</dbReference>
<name>A0A975K2R9_9MYCO</name>
<accession>A0A975K2R9</accession>
<proteinExistence type="predicted"/>
<dbReference type="Proteomes" id="UP000682202">
    <property type="component" value="Chromosome"/>
</dbReference>
<evidence type="ECO:0000313" key="2">
    <source>
        <dbReference type="Proteomes" id="UP000682202"/>
    </source>
</evidence>
<gene>
    <name evidence="1" type="ORF">F6B93_22285</name>
</gene>
<dbReference type="Gene3D" id="3.30.1310.10">
    <property type="entry name" value="Nucleoid-associated protein YbaB-like domain"/>
    <property type="match status" value="1"/>
</dbReference>
<organism evidence="1 2">
    <name type="scientific">Mycobacterium spongiae</name>
    <dbReference type="NCBI Taxonomy" id="886343"/>
    <lineage>
        <taxon>Bacteria</taxon>
        <taxon>Bacillati</taxon>
        <taxon>Actinomycetota</taxon>
        <taxon>Actinomycetes</taxon>
        <taxon>Mycobacteriales</taxon>
        <taxon>Mycobacteriaceae</taxon>
        <taxon>Mycobacterium</taxon>
    </lineage>
</organism>
<dbReference type="SUPFAM" id="SSF82607">
    <property type="entry name" value="YbaB-like"/>
    <property type="match status" value="1"/>
</dbReference>